<keyword evidence="2" id="KW-0349">Heme</keyword>
<protein>
    <recommendedName>
        <fullName evidence="7">Peroxidase</fullName>
        <ecNumber evidence="7">1.11.1.-</ecNumber>
    </recommendedName>
</protein>
<dbReference type="AlphaFoldDB" id="R7S563"/>
<comment type="similarity">
    <text evidence="6">Belongs to the peroxidase family.</text>
</comment>
<feature type="domain" description="Plant heme peroxidase family profile" evidence="8">
    <location>
        <begin position="128"/>
        <end position="340"/>
    </location>
</feature>
<keyword evidence="10" id="KW-1185">Reference proteome</keyword>
<evidence type="ECO:0000313" key="9">
    <source>
        <dbReference type="EMBL" id="EIN05069.1"/>
    </source>
</evidence>
<name>R7S563_PUNST</name>
<dbReference type="PROSITE" id="PS50873">
    <property type="entry name" value="PEROXIDASE_4"/>
    <property type="match status" value="1"/>
</dbReference>
<dbReference type="RefSeq" id="XP_007387472.1">
    <property type="nucleotide sequence ID" value="XM_007387410.1"/>
</dbReference>
<dbReference type="InterPro" id="IPR044831">
    <property type="entry name" value="Ccp1-like"/>
</dbReference>
<dbReference type="Pfam" id="PF00141">
    <property type="entry name" value="peroxidase"/>
    <property type="match status" value="1"/>
</dbReference>
<dbReference type="GO" id="GO:0004601">
    <property type="term" value="F:peroxidase activity"/>
    <property type="evidence" value="ECO:0007669"/>
    <property type="project" value="UniProtKB-KW"/>
</dbReference>
<dbReference type="GO" id="GO:0046872">
    <property type="term" value="F:metal ion binding"/>
    <property type="evidence" value="ECO:0007669"/>
    <property type="project" value="UniProtKB-UniRule"/>
</dbReference>
<dbReference type="GO" id="GO:0020037">
    <property type="term" value="F:heme binding"/>
    <property type="evidence" value="ECO:0007669"/>
    <property type="project" value="UniProtKB-UniRule"/>
</dbReference>
<evidence type="ECO:0000256" key="1">
    <source>
        <dbReference type="ARBA" id="ARBA00022559"/>
    </source>
</evidence>
<reference evidence="10" key="1">
    <citation type="journal article" date="2012" name="Science">
        <title>The Paleozoic origin of enzymatic lignin decomposition reconstructed from 31 fungal genomes.</title>
        <authorList>
            <person name="Floudas D."/>
            <person name="Binder M."/>
            <person name="Riley R."/>
            <person name="Barry K."/>
            <person name="Blanchette R.A."/>
            <person name="Henrissat B."/>
            <person name="Martinez A.T."/>
            <person name="Otillar R."/>
            <person name="Spatafora J.W."/>
            <person name="Yadav J.S."/>
            <person name="Aerts A."/>
            <person name="Benoit I."/>
            <person name="Boyd A."/>
            <person name="Carlson A."/>
            <person name="Copeland A."/>
            <person name="Coutinho P.M."/>
            <person name="de Vries R.P."/>
            <person name="Ferreira P."/>
            <person name="Findley K."/>
            <person name="Foster B."/>
            <person name="Gaskell J."/>
            <person name="Glotzer D."/>
            <person name="Gorecki P."/>
            <person name="Heitman J."/>
            <person name="Hesse C."/>
            <person name="Hori C."/>
            <person name="Igarashi K."/>
            <person name="Jurgens J.A."/>
            <person name="Kallen N."/>
            <person name="Kersten P."/>
            <person name="Kohler A."/>
            <person name="Kuees U."/>
            <person name="Kumar T.K.A."/>
            <person name="Kuo A."/>
            <person name="LaButti K."/>
            <person name="Larrondo L.F."/>
            <person name="Lindquist E."/>
            <person name="Ling A."/>
            <person name="Lombard V."/>
            <person name="Lucas S."/>
            <person name="Lundell T."/>
            <person name="Martin R."/>
            <person name="McLaughlin D.J."/>
            <person name="Morgenstern I."/>
            <person name="Morin E."/>
            <person name="Murat C."/>
            <person name="Nagy L.G."/>
            <person name="Nolan M."/>
            <person name="Ohm R.A."/>
            <person name="Patyshakuliyeva A."/>
            <person name="Rokas A."/>
            <person name="Ruiz-Duenas F.J."/>
            <person name="Sabat G."/>
            <person name="Salamov A."/>
            <person name="Samejima M."/>
            <person name="Schmutz J."/>
            <person name="Slot J.C."/>
            <person name="St John F."/>
            <person name="Stenlid J."/>
            <person name="Sun H."/>
            <person name="Sun S."/>
            <person name="Syed K."/>
            <person name="Tsang A."/>
            <person name="Wiebenga A."/>
            <person name="Young D."/>
            <person name="Pisabarro A."/>
            <person name="Eastwood D.C."/>
            <person name="Martin F."/>
            <person name="Cullen D."/>
            <person name="Grigoriev I.V."/>
            <person name="Hibbett D.S."/>
        </authorList>
    </citation>
    <scope>NUCLEOTIDE SEQUENCE [LARGE SCALE GENOMIC DNA]</scope>
    <source>
        <strain evidence="10">HHB-11173 SS5</strain>
    </source>
</reference>
<evidence type="ECO:0000256" key="7">
    <source>
        <dbReference type="RuleBase" id="RU363051"/>
    </source>
</evidence>
<organism evidence="9 10">
    <name type="scientific">Punctularia strigosozonata (strain HHB-11173)</name>
    <name type="common">White-rot fungus</name>
    <dbReference type="NCBI Taxonomy" id="741275"/>
    <lineage>
        <taxon>Eukaryota</taxon>
        <taxon>Fungi</taxon>
        <taxon>Dikarya</taxon>
        <taxon>Basidiomycota</taxon>
        <taxon>Agaricomycotina</taxon>
        <taxon>Agaricomycetes</taxon>
        <taxon>Corticiales</taxon>
        <taxon>Punctulariaceae</taxon>
        <taxon>Punctularia</taxon>
    </lineage>
</organism>
<feature type="signal peptide" evidence="7">
    <location>
        <begin position="1"/>
        <end position="22"/>
    </location>
</feature>
<dbReference type="SUPFAM" id="SSF48113">
    <property type="entry name" value="Heme-dependent peroxidases"/>
    <property type="match status" value="1"/>
</dbReference>
<dbReference type="GO" id="GO:0042744">
    <property type="term" value="P:hydrogen peroxide catabolic process"/>
    <property type="evidence" value="ECO:0007669"/>
    <property type="project" value="TreeGrafter"/>
</dbReference>
<evidence type="ECO:0000256" key="5">
    <source>
        <dbReference type="ARBA" id="ARBA00023004"/>
    </source>
</evidence>
<dbReference type="KEGG" id="psq:PUNSTDRAFT_75119"/>
<accession>R7S563</accession>
<dbReference type="eggNOG" id="ENOG502QUVG">
    <property type="taxonomic scope" value="Eukaryota"/>
</dbReference>
<dbReference type="OrthoDB" id="2144714at2759"/>
<dbReference type="EMBL" id="JH687551">
    <property type="protein sequence ID" value="EIN05069.1"/>
    <property type="molecule type" value="Genomic_DNA"/>
</dbReference>
<dbReference type="GO" id="GO:0034599">
    <property type="term" value="P:cellular response to oxidative stress"/>
    <property type="evidence" value="ECO:0007669"/>
    <property type="project" value="InterPro"/>
</dbReference>
<evidence type="ECO:0000256" key="3">
    <source>
        <dbReference type="ARBA" id="ARBA00022723"/>
    </source>
</evidence>
<keyword evidence="5" id="KW-0408">Iron</keyword>
<dbReference type="InterPro" id="IPR002016">
    <property type="entry name" value="Haem_peroxidase"/>
</dbReference>
<dbReference type="Gene3D" id="1.10.520.10">
    <property type="match status" value="1"/>
</dbReference>
<dbReference type="InterPro" id="IPR010255">
    <property type="entry name" value="Haem_peroxidase_sf"/>
</dbReference>
<proteinExistence type="inferred from homology"/>
<dbReference type="OMA" id="FASECKR"/>
<sequence length="340" mass="35395">MSPSLSAVSLTALVAAAQGVRGAYYPSAKYAALEHLLVDSTGHNANTFYKAVTPCGNYVSENSTKTGRVTSAQWMRVAFHDFATADVAAGTGGLDASIVFEYTRPENSGQAFPDSFNYWKYYVGAQTSFSDIIALGTVAAISSCGGPQLVYSAGRIDATAAGQFGVPEPDEGLTDTLARFAGAGISQTDAIKLTACGHTVGSVHHAGFPLVVGTDAVNANNTQGGINMDTTGTTYDNRIAQEYVAGTTKNPLVTSFNVSQRSDLRLFSSDNNATMSTLAESSSLFASECKRLTTQMLNTVPSGVSLTEITPIAVKPVNVTLTVNSAGTVTFSGAIRVSSE</sequence>
<dbReference type="PRINTS" id="PR00458">
    <property type="entry name" value="PEROXIDASE"/>
</dbReference>
<evidence type="ECO:0000256" key="6">
    <source>
        <dbReference type="RuleBase" id="RU004241"/>
    </source>
</evidence>
<feature type="chain" id="PRO_5006994015" description="Peroxidase" evidence="7">
    <location>
        <begin position="23"/>
        <end position="340"/>
    </location>
</feature>
<dbReference type="GO" id="GO:0000302">
    <property type="term" value="P:response to reactive oxygen species"/>
    <property type="evidence" value="ECO:0007669"/>
    <property type="project" value="TreeGrafter"/>
</dbReference>
<dbReference type="Proteomes" id="UP000054196">
    <property type="component" value="Unassembled WGS sequence"/>
</dbReference>
<gene>
    <name evidence="9" type="primary">APX-CCP1</name>
    <name evidence="9" type="ORF">PUNSTDRAFT_75119</name>
</gene>
<dbReference type="PANTHER" id="PTHR31356:SF53">
    <property type="entry name" value="HEME PEROXIDASE"/>
    <property type="match status" value="1"/>
</dbReference>
<dbReference type="EC" id="1.11.1.-" evidence="7"/>
<keyword evidence="1 7" id="KW-0575">Peroxidase</keyword>
<dbReference type="HOGENOM" id="CLU_004824_0_0_1"/>
<keyword evidence="7" id="KW-0732">Signal</keyword>
<keyword evidence="4 7" id="KW-0560">Oxidoreductase</keyword>
<evidence type="ECO:0000313" key="10">
    <source>
        <dbReference type="Proteomes" id="UP000054196"/>
    </source>
</evidence>
<evidence type="ECO:0000256" key="2">
    <source>
        <dbReference type="ARBA" id="ARBA00022617"/>
    </source>
</evidence>
<evidence type="ECO:0000259" key="8">
    <source>
        <dbReference type="PROSITE" id="PS50873"/>
    </source>
</evidence>
<dbReference type="Gene3D" id="1.10.420.10">
    <property type="entry name" value="Peroxidase, domain 2"/>
    <property type="match status" value="1"/>
</dbReference>
<evidence type="ECO:0000256" key="4">
    <source>
        <dbReference type="ARBA" id="ARBA00023002"/>
    </source>
</evidence>
<dbReference type="PANTHER" id="PTHR31356">
    <property type="entry name" value="THYLAKOID LUMENAL 29 KDA PROTEIN, CHLOROPLASTIC-RELATED"/>
    <property type="match status" value="1"/>
</dbReference>
<keyword evidence="3" id="KW-0479">Metal-binding</keyword>
<dbReference type="GeneID" id="18885554"/>